<evidence type="ECO:0000256" key="2">
    <source>
        <dbReference type="ARBA" id="ARBA00023002"/>
    </source>
</evidence>
<dbReference type="InterPro" id="IPR036291">
    <property type="entry name" value="NAD(P)-bd_dom_sf"/>
</dbReference>
<dbReference type="Pfam" id="PF13561">
    <property type="entry name" value="adh_short_C2"/>
    <property type="match status" value="1"/>
</dbReference>
<dbReference type="PANTHER" id="PTHR43639:SF1">
    <property type="entry name" value="SHORT-CHAIN DEHYDROGENASE_REDUCTASE FAMILY PROTEIN"/>
    <property type="match status" value="1"/>
</dbReference>
<comment type="similarity">
    <text evidence="1">Belongs to the short-chain dehydrogenases/reductases (SDR) family.</text>
</comment>
<dbReference type="Proteomes" id="UP001178507">
    <property type="component" value="Unassembled WGS sequence"/>
</dbReference>
<dbReference type="CDD" id="cd05233">
    <property type="entry name" value="SDR_c"/>
    <property type="match status" value="1"/>
</dbReference>
<evidence type="ECO:0000313" key="3">
    <source>
        <dbReference type="EMBL" id="CAJ1400463.1"/>
    </source>
</evidence>
<dbReference type="EMBL" id="CAUJNA010003372">
    <property type="protein sequence ID" value="CAJ1400463.1"/>
    <property type="molecule type" value="Genomic_DNA"/>
</dbReference>
<proteinExistence type="inferred from homology"/>
<dbReference type="PRINTS" id="PR00080">
    <property type="entry name" value="SDRFAMILY"/>
</dbReference>
<dbReference type="PRINTS" id="PR00081">
    <property type="entry name" value="GDHRDH"/>
</dbReference>
<dbReference type="FunFam" id="3.40.50.720:FF:000084">
    <property type="entry name" value="Short-chain dehydrogenase reductase"/>
    <property type="match status" value="1"/>
</dbReference>
<dbReference type="InterPro" id="IPR002347">
    <property type="entry name" value="SDR_fam"/>
</dbReference>
<gene>
    <name evidence="3" type="ORF">EVOR1521_LOCUS23794</name>
</gene>
<reference evidence="3" key="1">
    <citation type="submission" date="2023-08" db="EMBL/GenBank/DDBJ databases">
        <authorList>
            <person name="Chen Y."/>
            <person name="Shah S."/>
            <person name="Dougan E. K."/>
            <person name="Thang M."/>
            <person name="Chan C."/>
        </authorList>
    </citation>
    <scope>NUCLEOTIDE SEQUENCE</scope>
</reference>
<dbReference type="Gene3D" id="3.40.50.720">
    <property type="entry name" value="NAD(P)-binding Rossmann-like Domain"/>
    <property type="match status" value="1"/>
</dbReference>
<accession>A0AA36NFS1</accession>
<dbReference type="GO" id="GO:0016491">
    <property type="term" value="F:oxidoreductase activity"/>
    <property type="evidence" value="ECO:0007669"/>
    <property type="project" value="UniProtKB-KW"/>
</dbReference>
<evidence type="ECO:0000256" key="1">
    <source>
        <dbReference type="ARBA" id="ARBA00006484"/>
    </source>
</evidence>
<organism evidence="3 4">
    <name type="scientific">Effrenium voratum</name>
    <dbReference type="NCBI Taxonomy" id="2562239"/>
    <lineage>
        <taxon>Eukaryota</taxon>
        <taxon>Sar</taxon>
        <taxon>Alveolata</taxon>
        <taxon>Dinophyceae</taxon>
        <taxon>Suessiales</taxon>
        <taxon>Symbiodiniaceae</taxon>
        <taxon>Effrenium</taxon>
    </lineage>
</organism>
<protein>
    <recommendedName>
        <fullName evidence="5">Dehydrogenase/reductase SDR family member 4</fullName>
    </recommendedName>
</protein>
<comment type="caution">
    <text evidence="3">The sequence shown here is derived from an EMBL/GenBank/DDBJ whole genome shotgun (WGS) entry which is preliminary data.</text>
</comment>
<sequence length="295" mass="31407">MAMVLSALAKRFLRQAPCKAKMQEACRSGVLLPCVLTGVGLLAFYRTRPQVACSEKKVALVTGSSSGIGKAIAERLAKEGFQVVVNSHASVQQGQAVATSLGATYIQADCSQREGCEALVEEVVRRHGQLDLLVCNAGLGKVIPHDKLELIDDEYLHKIFALNCFGPLWLSRAALPYLRKVDNGSIIMIGSAAGGRPMGSSIPYSMTRAAMNHLTKLLAKSQGPVRVNCVAPGLIETRITNGSEWDGAYAAVRGLTPLKAVGQPADLQDAVVCCIKSRYMTGQTIYVDGGASLVF</sequence>
<dbReference type="AlphaFoldDB" id="A0AA36NFS1"/>
<name>A0AA36NFS1_9DINO</name>
<evidence type="ECO:0000313" key="4">
    <source>
        <dbReference type="Proteomes" id="UP001178507"/>
    </source>
</evidence>
<dbReference type="SUPFAM" id="SSF51735">
    <property type="entry name" value="NAD(P)-binding Rossmann-fold domains"/>
    <property type="match status" value="1"/>
</dbReference>
<keyword evidence="4" id="KW-1185">Reference proteome</keyword>
<dbReference type="PANTHER" id="PTHR43639">
    <property type="entry name" value="OXIDOREDUCTASE, SHORT-CHAIN DEHYDROGENASE/REDUCTASE FAMILY (AFU_ORTHOLOGUE AFUA_5G02870)"/>
    <property type="match status" value="1"/>
</dbReference>
<evidence type="ECO:0008006" key="5">
    <source>
        <dbReference type="Google" id="ProtNLM"/>
    </source>
</evidence>
<keyword evidence="2" id="KW-0560">Oxidoreductase</keyword>